<proteinExistence type="predicted"/>
<sequence>MKAVVFHGAGRRVSNGSFDPLRVLSNREPMMHVIEAYKAFDQRQPGWIKVALDPAA</sequence>
<evidence type="ECO:0000313" key="1">
    <source>
        <dbReference type="EMBL" id="SAK99587.1"/>
    </source>
</evidence>
<reference evidence="1" key="1">
    <citation type="submission" date="2016-01" db="EMBL/GenBank/DDBJ databases">
        <authorList>
            <person name="Peeters C."/>
        </authorList>
    </citation>
    <scope>NUCLEOTIDE SEQUENCE</scope>
    <source>
        <strain evidence="1">LMG 29321</strain>
    </source>
</reference>
<keyword evidence="2" id="KW-1185">Reference proteome</keyword>
<gene>
    <name evidence="1" type="ORF">AWB78_05808</name>
</gene>
<accession>A0A158E0X3</accession>
<comment type="caution">
    <text evidence="1">The sequence shown here is derived from an EMBL/GenBank/DDBJ whole genome shotgun (WGS) entry which is preliminary data.</text>
</comment>
<dbReference type="Proteomes" id="UP000071859">
    <property type="component" value="Unassembled WGS sequence"/>
</dbReference>
<evidence type="ECO:0000313" key="2">
    <source>
        <dbReference type="Proteomes" id="UP000071859"/>
    </source>
</evidence>
<dbReference type="AlphaFoldDB" id="A0A158E0X3"/>
<protein>
    <submittedName>
        <fullName evidence="1">Zinc-containing alcohol dehydrogenase</fullName>
    </submittedName>
</protein>
<dbReference type="EMBL" id="FCOX02000039">
    <property type="protein sequence ID" value="SAK99587.1"/>
    <property type="molecule type" value="Genomic_DNA"/>
</dbReference>
<name>A0A158E0X3_9BURK</name>
<organism evidence="1 2">
    <name type="scientific">Caballeronia calidae</name>
    <dbReference type="NCBI Taxonomy" id="1777139"/>
    <lineage>
        <taxon>Bacteria</taxon>
        <taxon>Pseudomonadati</taxon>
        <taxon>Pseudomonadota</taxon>
        <taxon>Betaproteobacteria</taxon>
        <taxon>Burkholderiales</taxon>
        <taxon>Burkholderiaceae</taxon>
        <taxon>Caballeronia</taxon>
    </lineage>
</organism>
<dbReference type="RefSeq" id="WP_332460118.1">
    <property type="nucleotide sequence ID" value="NZ_FCOX02000039.1"/>
</dbReference>